<evidence type="ECO:0000313" key="5">
    <source>
        <dbReference type="Proteomes" id="UP000521676"/>
    </source>
</evidence>
<protein>
    <submittedName>
        <fullName evidence="3">Zinc ribbon domain-containing protein</fullName>
    </submittedName>
</protein>
<feature type="domain" description="Putative regulatory protein FmdB zinc ribbon" evidence="2">
    <location>
        <begin position="1"/>
        <end position="42"/>
    </location>
</feature>
<feature type="compositionally biased region" description="Low complexity" evidence="1">
    <location>
        <begin position="65"/>
        <end position="112"/>
    </location>
</feature>
<dbReference type="Proteomes" id="UP000521676">
    <property type="component" value="Unassembled WGS sequence"/>
</dbReference>
<evidence type="ECO:0000313" key="6">
    <source>
        <dbReference type="Proteomes" id="UP001431572"/>
    </source>
</evidence>
<gene>
    <name evidence="3" type="ORF">HXX08_09840</name>
    <name evidence="4" type="ORF">OZ401_001312</name>
</gene>
<name>A0A8T7LVY6_9CHLR</name>
<dbReference type="EMBL" id="CP128399">
    <property type="protein sequence ID" value="WJW65545.1"/>
    <property type="molecule type" value="Genomic_DNA"/>
</dbReference>
<organism evidence="3 5">
    <name type="scientific">Candidatus Chlorohelix allophototropha</name>
    <dbReference type="NCBI Taxonomy" id="3003348"/>
    <lineage>
        <taxon>Bacteria</taxon>
        <taxon>Bacillati</taxon>
        <taxon>Chloroflexota</taxon>
        <taxon>Chloroflexia</taxon>
        <taxon>Candidatus Chloroheliales</taxon>
        <taxon>Candidatus Chloroheliaceae</taxon>
        <taxon>Candidatus Chlorohelix</taxon>
    </lineage>
</organism>
<dbReference type="Pfam" id="PF09723">
    <property type="entry name" value="Zn_ribbon_8"/>
    <property type="match status" value="1"/>
</dbReference>
<dbReference type="InterPro" id="IPR013429">
    <property type="entry name" value="Regulatory_FmdB_Zinc_ribbon"/>
</dbReference>
<dbReference type="NCBIfam" id="TIGR02605">
    <property type="entry name" value="CxxC_CxxC_SSSS"/>
    <property type="match status" value="1"/>
</dbReference>
<dbReference type="SMART" id="SM00834">
    <property type="entry name" value="CxxC_CXXC_SSSS"/>
    <property type="match status" value="1"/>
</dbReference>
<reference evidence="3 5" key="1">
    <citation type="submission" date="2020-06" db="EMBL/GenBank/DDBJ databases">
        <title>Anoxygenic phototrophic Chloroflexota member uses a Type I reaction center.</title>
        <authorList>
            <person name="Tsuji J.M."/>
            <person name="Shaw N.A."/>
            <person name="Nagashima S."/>
            <person name="Venkiteswaran J."/>
            <person name="Schiff S.L."/>
            <person name="Hanada S."/>
            <person name="Tank M."/>
            <person name="Neufeld J.D."/>
        </authorList>
    </citation>
    <scope>NUCLEOTIDE SEQUENCE [LARGE SCALE GENOMIC DNA]</scope>
    <source>
        <strain evidence="3">L227-S17</strain>
    </source>
</reference>
<dbReference type="RefSeq" id="WP_341467429.1">
    <property type="nucleotide sequence ID" value="NZ_CP128399.1"/>
</dbReference>
<dbReference type="Proteomes" id="UP001431572">
    <property type="component" value="Chromosome 1"/>
</dbReference>
<sequence length="112" mass="11990">MPTYDYKCEECGHRFEKMQSFSAPLLKTCPECGQDQLRKIFTPAGIVFKGSGWYINDNRRKGSGSEDSGSSKSTSSSVKTDTTTSAKTDTSTSTSTDSKSTSTSSSKAESAA</sequence>
<dbReference type="PANTHER" id="PTHR34404:SF2">
    <property type="entry name" value="CONSERVED SERINE RICH PROTEIN"/>
    <property type="match status" value="1"/>
</dbReference>
<dbReference type="PANTHER" id="PTHR34404">
    <property type="entry name" value="REGULATORY PROTEIN, FMDB FAMILY"/>
    <property type="match status" value="1"/>
</dbReference>
<accession>A0A8T7LVY6</accession>
<feature type="region of interest" description="Disordered" evidence="1">
    <location>
        <begin position="54"/>
        <end position="112"/>
    </location>
</feature>
<reference evidence="4" key="2">
    <citation type="journal article" date="2024" name="Nature">
        <title>Anoxygenic phototroph of the Chloroflexota uses a type I reaction centre.</title>
        <authorList>
            <person name="Tsuji J.M."/>
            <person name="Shaw N.A."/>
            <person name="Nagashima S."/>
            <person name="Venkiteswaran J.J."/>
            <person name="Schiff S.L."/>
            <person name="Watanabe T."/>
            <person name="Fukui M."/>
            <person name="Hanada S."/>
            <person name="Tank M."/>
            <person name="Neufeld J.D."/>
        </authorList>
    </citation>
    <scope>NUCLEOTIDE SEQUENCE</scope>
    <source>
        <strain evidence="4">L227-S17</strain>
    </source>
</reference>
<dbReference type="EMBL" id="JACATZ010000001">
    <property type="protein sequence ID" value="NWJ46168.1"/>
    <property type="molecule type" value="Genomic_DNA"/>
</dbReference>
<keyword evidence="6" id="KW-1185">Reference proteome</keyword>
<evidence type="ECO:0000313" key="3">
    <source>
        <dbReference type="EMBL" id="NWJ46168.1"/>
    </source>
</evidence>
<evidence type="ECO:0000259" key="2">
    <source>
        <dbReference type="SMART" id="SM00834"/>
    </source>
</evidence>
<evidence type="ECO:0000256" key="1">
    <source>
        <dbReference type="SAM" id="MobiDB-lite"/>
    </source>
</evidence>
<dbReference type="AlphaFoldDB" id="A0A8T7LVY6"/>
<evidence type="ECO:0000313" key="4">
    <source>
        <dbReference type="EMBL" id="WJW65545.1"/>
    </source>
</evidence>
<proteinExistence type="predicted"/>